<dbReference type="AlphaFoldDB" id="A0A9W8X204"/>
<dbReference type="GO" id="GO:0005634">
    <property type="term" value="C:nucleus"/>
    <property type="evidence" value="ECO:0007669"/>
    <property type="project" value="TreeGrafter"/>
</dbReference>
<evidence type="ECO:0000313" key="3">
    <source>
        <dbReference type="Proteomes" id="UP001140562"/>
    </source>
</evidence>
<dbReference type="GO" id="GO:0003700">
    <property type="term" value="F:DNA-binding transcription factor activity"/>
    <property type="evidence" value="ECO:0007669"/>
    <property type="project" value="TreeGrafter"/>
</dbReference>
<accession>A0A9W8X204</accession>
<dbReference type="EMBL" id="JAPEUV010000026">
    <property type="protein sequence ID" value="KAJ4338886.1"/>
    <property type="molecule type" value="Genomic_DNA"/>
</dbReference>
<evidence type="ECO:0000256" key="1">
    <source>
        <dbReference type="ARBA" id="ARBA00023242"/>
    </source>
</evidence>
<evidence type="ECO:0000313" key="2">
    <source>
        <dbReference type="EMBL" id="KAJ4338886.1"/>
    </source>
</evidence>
<dbReference type="PANTHER" id="PTHR37534">
    <property type="entry name" value="TRANSCRIPTIONAL ACTIVATOR PROTEIN UGA3"/>
    <property type="match status" value="1"/>
</dbReference>
<reference evidence="2" key="1">
    <citation type="submission" date="2022-10" db="EMBL/GenBank/DDBJ databases">
        <title>Tapping the CABI collections for fungal endophytes: first genome assemblies for Collariella, Neodidymelliopsis, Ascochyta clinopodiicola, Didymella pomorum, Didymosphaeria variabile, Neocosmospora piperis and Neocucurbitaria cava.</title>
        <authorList>
            <person name="Hill R."/>
        </authorList>
    </citation>
    <scope>NUCLEOTIDE SEQUENCE</scope>
    <source>
        <strain evidence="2">IMI 360193</strain>
    </source>
</reference>
<dbReference type="GO" id="GO:0045944">
    <property type="term" value="P:positive regulation of transcription by RNA polymerase II"/>
    <property type="evidence" value="ECO:0007669"/>
    <property type="project" value="TreeGrafter"/>
</dbReference>
<sequence>MPVTLNCDEAQLFHHFIRHLGRWLDCTNAARLFTLVVSEKATACPILVAAILCFSARHQGKRDQGEEAYERAITLLIDRLNESPARYDEMLLSAVLLLHFADQLSCTSSILRASMTLPFIDPSATSLRDAAFWIYVRQILYNSTISQEPLDIDFSLELMPTPELLVDKHPLAWLRSETAWANQCLWLTACVANFCFSGPKTTEDASTRAAAWQELWDRNQAWQKKRPKEFDAIGRGPARDGHVFEDVWFTADWHEILWMLKQFEEMHAWRTTWIADALKDEWGMG</sequence>
<keyword evidence="3" id="KW-1185">Reference proteome</keyword>
<name>A0A9W8X204_9PLEO</name>
<gene>
    <name evidence="2" type="ORF">N0V87_003571</name>
</gene>
<keyword evidence="1" id="KW-0539">Nucleus</keyword>
<comment type="caution">
    <text evidence="2">The sequence shown here is derived from an EMBL/GenBank/DDBJ whole genome shotgun (WGS) entry which is preliminary data.</text>
</comment>
<dbReference type="Proteomes" id="UP001140562">
    <property type="component" value="Unassembled WGS sequence"/>
</dbReference>
<organism evidence="2 3">
    <name type="scientific">Didymella glomerata</name>
    <dbReference type="NCBI Taxonomy" id="749621"/>
    <lineage>
        <taxon>Eukaryota</taxon>
        <taxon>Fungi</taxon>
        <taxon>Dikarya</taxon>
        <taxon>Ascomycota</taxon>
        <taxon>Pezizomycotina</taxon>
        <taxon>Dothideomycetes</taxon>
        <taxon>Pleosporomycetidae</taxon>
        <taxon>Pleosporales</taxon>
        <taxon>Pleosporineae</taxon>
        <taxon>Didymellaceae</taxon>
        <taxon>Didymella</taxon>
    </lineage>
</organism>
<dbReference type="GO" id="GO:0000976">
    <property type="term" value="F:transcription cis-regulatory region binding"/>
    <property type="evidence" value="ECO:0007669"/>
    <property type="project" value="TreeGrafter"/>
</dbReference>
<dbReference type="OrthoDB" id="4525710at2759"/>
<protein>
    <submittedName>
        <fullName evidence="2">Uncharacterized protein</fullName>
    </submittedName>
</protein>
<proteinExistence type="predicted"/>
<dbReference type="PANTHER" id="PTHR37534:SF25">
    <property type="entry name" value="ZN(II)2CYS6 TRANSCRIPTION FACTOR (EUROFUNG)"/>
    <property type="match status" value="1"/>
</dbReference>